<dbReference type="PANTHER" id="PTHR12308:SF73">
    <property type="entry name" value="ANOCTAMIN"/>
    <property type="match status" value="1"/>
</dbReference>
<protein>
    <submittedName>
        <fullName evidence="8">Calcium-activated chloride channel-domain-containing protein</fullName>
    </submittedName>
</protein>
<keyword evidence="4 5" id="KW-0472">Membrane</keyword>
<name>A0AAD7J2T7_9AGAR</name>
<dbReference type="InterPro" id="IPR007632">
    <property type="entry name" value="Anoctamin"/>
</dbReference>
<proteinExistence type="predicted"/>
<dbReference type="Pfam" id="PF20877">
    <property type="entry name" value="Anoctamin_N"/>
    <property type="match status" value="1"/>
</dbReference>
<keyword evidence="2 5" id="KW-0812">Transmembrane</keyword>
<feature type="transmembrane region" description="Helical" evidence="5">
    <location>
        <begin position="550"/>
        <end position="575"/>
    </location>
</feature>
<reference evidence="8" key="1">
    <citation type="submission" date="2023-03" db="EMBL/GenBank/DDBJ databases">
        <title>Massive genome expansion in bonnet fungi (Mycena s.s.) driven by repeated elements and novel gene families across ecological guilds.</title>
        <authorList>
            <consortium name="Lawrence Berkeley National Laboratory"/>
            <person name="Harder C.B."/>
            <person name="Miyauchi S."/>
            <person name="Viragh M."/>
            <person name="Kuo A."/>
            <person name="Thoen E."/>
            <person name="Andreopoulos B."/>
            <person name="Lu D."/>
            <person name="Skrede I."/>
            <person name="Drula E."/>
            <person name="Henrissat B."/>
            <person name="Morin E."/>
            <person name="Kohler A."/>
            <person name="Barry K."/>
            <person name="LaButti K."/>
            <person name="Morin E."/>
            <person name="Salamov A."/>
            <person name="Lipzen A."/>
            <person name="Mereny Z."/>
            <person name="Hegedus B."/>
            <person name="Baldrian P."/>
            <person name="Stursova M."/>
            <person name="Weitz H."/>
            <person name="Taylor A."/>
            <person name="Grigoriev I.V."/>
            <person name="Nagy L.G."/>
            <person name="Martin F."/>
            <person name="Kauserud H."/>
        </authorList>
    </citation>
    <scope>NUCLEOTIDE SEQUENCE</scope>
    <source>
        <strain evidence="8">CBHHK188m</strain>
    </source>
</reference>
<evidence type="ECO:0000256" key="1">
    <source>
        <dbReference type="ARBA" id="ARBA00004141"/>
    </source>
</evidence>
<evidence type="ECO:0000256" key="5">
    <source>
        <dbReference type="SAM" id="Phobius"/>
    </source>
</evidence>
<keyword evidence="3 5" id="KW-1133">Transmembrane helix</keyword>
<dbReference type="AlphaFoldDB" id="A0AAD7J2T7"/>
<feature type="domain" description="Anoctamin transmembrane" evidence="6">
    <location>
        <begin position="169"/>
        <end position="644"/>
    </location>
</feature>
<feature type="transmembrane region" description="Helical" evidence="5">
    <location>
        <begin position="503"/>
        <end position="526"/>
    </location>
</feature>
<evidence type="ECO:0000259" key="7">
    <source>
        <dbReference type="Pfam" id="PF20877"/>
    </source>
</evidence>
<feature type="transmembrane region" description="Helical" evidence="5">
    <location>
        <begin position="616"/>
        <end position="638"/>
    </location>
</feature>
<sequence length="726" mass="81546">MPQVDLVIVFRASPTSSVRKEQELEDARKAEEQYARLIKTLSSAGLRAVGRSGESLGHLLVFVSCPKTRVHALIKRERHSDFLSGLPTIPMQSQEQAQPLSPADHTRLVHAFITSTTADGGLGISPDSAESEWDLVESVMALHDRKFNEHWIHTWTTSRHISVKQEHLREQFGDSVALYFLFLHCYTRALVFPAVLGVLFFFLGSPYSPTYSILIVFWSVVFVEWWRGYERILSLRFGNRGSFRVERRRAQYIEGFPWWKQELRMVASLPVIVFFAGALVLILTGIFVLEAFVTQLYTGPGHTYISFSPTVLFVALVPQLLAFYQRIAIRLTDWENHAHQSSHAASLTLKTFALSALVAYLGLALSAFVYVPFGEVLMRAVQVRLFKGSASAGSVSLLNSTELGQKLDSARLTDQLIAYTVMDQVVDTFNEIGLPYILRAFHSFRTRWRSTGTGHREKVKKRMSVFEEKEEQKERSFLKEVRKQVALPEYETLDDYSEMVTQFGYVVLWSAIWPLAPAMALVNNFFELRSDAFKITVHNRRPIPARTETIGPWLEALTSLTWLAALANAALVYLFCPRANSPTVTPSVLDRVRQHIVSAASAGAVPDDGRAAGRELLGTALLIALAASHGYILVRVVVRHVMEKALWHASGEERARELAEREVKARFLTELLGTTDVDVDGCSVDSAGVEVDEQCEDVEAVAAEGLRGFWDHDEGMQEIQRITKNA</sequence>
<comment type="subcellular location">
    <subcellularLocation>
        <location evidence="1">Membrane</location>
        <topology evidence="1">Multi-pass membrane protein</topology>
    </subcellularLocation>
</comment>
<evidence type="ECO:0000256" key="2">
    <source>
        <dbReference type="ARBA" id="ARBA00022692"/>
    </source>
</evidence>
<accession>A0AAD7J2T7</accession>
<dbReference type="Proteomes" id="UP001215280">
    <property type="component" value="Unassembled WGS sequence"/>
</dbReference>
<comment type="caution">
    <text evidence="8">The sequence shown here is derived from an EMBL/GenBank/DDBJ whole genome shotgun (WGS) entry which is preliminary data.</text>
</comment>
<evidence type="ECO:0000313" key="9">
    <source>
        <dbReference type="Proteomes" id="UP001215280"/>
    </source>
</evidence>
<feature type="transmembrane region" description="Helical" evidence="5">
    <location>
        <begin position="176"/>
        <end position="203"/>
    </location>
</feature>
<feature type="domain" description="Anoctamin alpha-beta plait" evidence="7">
    <location>
        <begin position="3"/>
        <end position="136"/>
    </location>
</feature>
<dbReference type="GO" id="GO:0005254">
    <property type="term" value="F:chloride channel activity"/>
    <property type="evidence" value="ECO:0007669"/>
    <property type="project" value="TreeGrafter"/>
</dbReference>
<evidence type="ECO:0000256" key="3">
    <source>
        <dbReference type="ARBA" id="ARBA00022989"/>
    </source>
</evidence>
<dbReference type="InterPro" id="IPR049452">
    <property type="entry name" value="Anoctamin_TM"/>
</dbReference>
<dbReference type="InterPro" id="IPR049456">
    <property type="entry name" value="Anoctamin_N_fung"/>
</dbReference>
<gene>
    <name evidence="8" type="ORF">DFH07DRAFT_505393</name>
</gene>
<organism evidence="8 9">
    <name type="scientific">Mycena maculata</name>
    <dbReference type="NCBI Taxonomy" id="230809"/>
    <lineage>
        <taxon>Eukaryota</taxon>
        <taxon>Fungi</taxon>
        <taxon>Dikarya</taxon>
        <taxon>Basidiomycota</taxon>
        <taxon>Agaricomycotina</taxon>
        <taxon>Agaricomycetes</taxon>
        <taxon>Agaricomycetidae</taxon>
        <taxon>Agaricales</taxon>
        <taxon>Marasmiineae</taxon>
        <taxon>Mycenaceae</taxon>
        <taxon>Mycena</taxon>
    </lineage>
</organism>
<keyword evidence="9" id="KW-1185">Reference proteome</keyword>
<evidence type="ECO:0000256" key="4">
    <source>
        <dbReference type="ARBA" id="ARBA00023136"/>
    </source>
</evidence>
<dbReference type="GO" id="GO:0032541">
    <property type="term" value="C:cortical endoplasmic reticulum"/>
    <property type="evidence" value="ECO:0007669"/>
    <property type="project" value="TreeGrafter"/>
</dbReference>
<dbReference type="GO" id="GO:0016020">
    <property type="term" value="C:membrane"/>
    <property type="evidence" value="ECO:0007669"/>
    <property type="project" value="UniProtKB-SubCell"/>
</dbReference>
<dbReference type="Pfam" id="PF04547">
    <property type="entry name" value="Anoctamin"/>
    <property type="match status" value="1"/>
</dbReference>
<evidence type="ECO:0000313" key="8">
    <source>
        <dbReference type="EMBL" id="KAJ7753904.1"/>
    </source>
</evidence>
<feature type="transmembrane region" description="Helical" evidence="5">
    <location>
        <begin position="209"/>
        <end position="226"/>
    </location>
</feature>
<dbReference type="PANTHER" id="PTHR12308">
    <property type="entry name" value="ANOCTAMIN"/>
    <property type="match status" value="1"/>
</dbReference>
<feature type="transmembrane region" description="Helical" evidence="5">
    <location>
        <begin position="269"/>
        <end position="292"/>
    </location>
</feature>
<dbReference type="EMBL" id="JARJLG010000069">
    <property type="protein sequence ID" value="KAJ7753904.1"/>
    <property type="molecule type" value="Genomic_DNA"/>
</dbReference>
<feature type="transmembrane region" description="Helical" evidence="5">
    <location>
        <begin position="352"/>
        <end position="373"/>
    </location>
</feature>
<feature type="transmembrane region" description="Helical" evidence="5">
    <location>
        <begin position="304"/>
        <end position="324"/>
    </location>
</feature>
<evidence type="ECO:0000259" key="6">
    <source>
        <dbReference type="Pfam" id="PF04547"/>
    </source>
</evidence>